<dbReference type="GO" id="GO:0005737">
    <property type="term" value="C:cytoplasm"/>
    <property type="evidence" value="ECO:0007669"/>
    <property type="project" value="UniProtKB-ARBA"/>
</dbReference>
<feature type="domain" description="CREG-like beta-barrel" evidence="3">
    <location>
        <begin position="23"/>
        <end position="167"/>
    </location>
</feature>
<dbReference type="OrthoDB" id="9814594at2"/>
<reference evidence="5" key="1">
    <citation type="submission" date="2018-07" db="EMBL/GenBank/DDBJ databases">
        <authorList>
            <person name="Safronova V.I."/>
            <person name="Chirak E.R."/>
            <person name="Sazanova A.L."/>
        </authorList>
    </citation>
    <scope>NUCLEOTIDE SEQUENCE [LARGE SCALE GENOMIC DNA]</scope>
    <source>
        <strain evidence="5">RCAM04685</strain>
    </source>
</reference>
<keyword evidence="5" id="KW-1185">Reference proteome</keyword>
<dbReference type="PANTHER" id="PTHR13343:SF17">
    <property type="entry name" value="CELLULAR REPRESSOR OF E1A-STIMULATED GENES, ISOFORM A"/>
    <property type="match status" value="1"/>
</dbReference>
<sequence>MQDLPGQEEASRRPAQDPIRPTDDTARTLARELVRSARHGALATLSGDGHPFASLTSLATDSDGTPLILVSALSGHTGNLKADPRASLLIARHGKGDPLAHPRITVRVRARRIERESAEGQRIRRRFLARQPKAQLYVDFPDFSFFALPIEGASLNGGFGRAYELTPADILSDLGPAQALVAAEEGAVAHMNEDHADAVRLYATALLGAPDGAWRVTGLDPDGLDLALGDQVLRLPFEAPVDEPSALRAALVALAAKARAAA</sequence>
<gene>
    <name evidence="4" type="ORF">DWE98_07635</name>
</gene>
<dbReference type="EMBL" id="QQTP01000003">
    <property type="protein sequence ID" value="RDJ26716.1"/>
    <property type="molecule type" value="Genomic_DNA"/>
</dbReference>
<evidence type="ECO:0000313" key="5">
    <source>
        <dbReference type="Proteomes" id="UP000255207"/>
    </source>
</evidence>
<feature type="domain" description="DUF2470" evidence="2">
    <location>
        <begin position="185"/>
        <end position="254"/>
    </location>
</feature>
<dbReference type="Proteomes" id="UP000255207">
    <property type="component" value="Unassembled WGS sequence"/>
</dbReference>
<feature type="compositionally biased region" description="Basic and acidic residues" evidence="1">
    <location>
        <begin position="9"/>
        <end position="24"/>
    </location>
</feature>
<feature type="region of interest" description="Disordered" evidence="1">
    <location>
        <begin position="1"/>
        <end position="24"/>
    </location>
</feature>
<dbReference type="Pfam" id="PF13883">
    <property type="entry name" value="CREG_beta-barrel"/>
    <property type="match status" value="1"/>
</dbReference>
<comment type="caution">
    <text evidence="4">The sequence shown here is derived from an EMBL/GenBank/DDBJ whole genome shotgun (WGS) entry which is preliminary data.</text>
</comment>
<evidence type="ECO:0000256" key="1">
    <source>
        <dbReference type="SAM" id="MobiDB-lite"/>
    </source>
</evidence>
<name>A0A370L8Y3_9HYPH</name>
<dbReference type="Gene3D" id="3.20.180.10">
    <property type="entry name" value="PNP-oxidase-like"/>
    <property type="match status" value="1"/>
</dbReference>
<dbReference type="SUPFAM" id="SSF50475">
    <property type="entry name" value="FMN-binding split barrel"/>
    <property type="match status" value="1"/>
</dbReference>
<evidence type="ECO:0000259" key="2">
    <source>
        <dbReference type="Pfam" id="PF10615"/>
    </source>
</evidence>
<proteinExistence type="predicted"/>
<dbReference type="InterPro" id="IPR037119">
    <property type="entry name" value="Haem_oxidase_HugZ-like_sf"/>
</dbReference>
<dbReference type="InterPro" id="IPR055343">
    <property type="entry name" value="CREG_beta-barrel"/>
</dbReference>
<dbReference type="InterPro" id="IPR019595">
    <property type="entry name" value="DUF2470"/>
</dbReference>
<evidence type="ECO:0000259" key="3">
    <source>
        <dbReference type="Pfam" id="PF13883"/>
    </source>
</evidence>
<dbReference type="PANTHER" id="PTHR13343">
    <property type="entry name" value="CREG1 PROTEIN"/>
    <property type="match status" value="1"/>
</dbReference>
<dbReference type="AlphaFoldDB" id="A0A370L8Y3"/>
<dbReference type="InterPro" id="IPR012349">
    <property type="entry name" value="Split_barrel_FMN-bd"/>
</dbReference>
<accession>A0A370L8Y3</accession>
<organism evidence="4 5">
    <name type="scientific">Bosea caraganae</name>
    <dbReference type="NCBI Taxonomy" id="2763117"/>
    <lineage>
        <taxon>Bacteria</taxon>
        <taxon>Pseudomonadati</taxon>
        <taxon>Pseudomonadota</taxon>
        <taxon>Alphaproteobacteria</taxon>
        <taxon>Hyphomicrobiales</taxon>
        <taxon>Boseaceae</taxon>
        <taxon>Bosea</taxon>
    </lineage>
</organism>
<dbReference type="Gene3D" id="2.30.110.10">
    <property type="entry name" value="Electron Transport, Fmn-binding Protein, Chain A"/>
    <property type="match status" value="1"/>
</dbReference>
<protein>
    <submittedName>
        <fullName evidence="4">HugZ family protein</fullName>
    </submittedName>
</protein>
<dbReference type="Pfam" id="PF10615">
    <property type="entry name" value="DUF2470"/>
    <property type="match status" value="1"/>
</dbReference>
<evidence type="ECO:0000313" key="4">
    <source>
        <dbReference type="EMBL" id="RDJ26716.1"/>
    </source>
</evidence>